<keyword evidence="5" id="KW-0812">Transmembrane</keyword>
<evidence type="ECO:0000256" key="4">
    <source>
        <dbReference type="ARBA" id="ARBA00022448"/>
    </source>
</evidence>
<dbReference type="PANTHER" id="PTHR23504">
    <property type="entry name" value="MAJOR FACILITATOR SUPERFAMILY DOMAIN-CONTAINING PROTEIN 10"/>
    <property type="match status" value="1"/>
</dbReference>
<evidence type="ECO:0000313" key="9">
    <source>
        <dbReference type="EMBL" id="MTU42885.1"/>
    </source>
</evidence>
<dbReference type="GeneID" id="43349983"/>
<dbReference type="InterPro" id="IPR036259">
    <property type="entry name" value="MFS_trans_sf"/>
</dbReference>
<reference evidence="9 10" key="1">
    <citation type="journal article" date="2019" name="Nat. Med.">
        <title>A library of human gut bacterial isolates paired with longitudinal multiomics data enables mechanistic microbiome research.</title>
        <authorList>
            <person name="Poyet M."/>
            <person name="Groussin M."/>
            <person name="Gibbons S.M."/>
            <person name="Avila-Pacheco J."/>
            <person name="Jiang X."/>
            <person name="Kearney S.M."/>
            <person name="Perrotta A.R."/>
            <person name="Berdy B."/>
            <person name="Zhao S."/>
            <person name="Lieberman T.D."/>
            <person name="Swanson P.K."/>
            <person name="Smith M."/>
            <person name="Roesemann S."/>
            <person name="Alexander J.E."/>
            <person name="Rich S.A."/>
            <person name="Livny J."/>
            <person name="Vlamakis H."/>
            <person name="Clish C."/>
            <person name="Bullock K."/>
            <person name="Deik A."/>
            <person name="Scott J."/>
            <person name="Pierce K.A."/>
            <person name="Xavier R.J."/>
            <person name="Alm E.J."/>
        </authorList>
    </citation>
    <scope>NUCLEOTIDE SEQUENCE [LARGE SCALE GENOMIC DNA]</scope>
    <source>
        <strain evidence="9 10">BIOML-A2</strain>
    </source>
</reference>
<dbReference type="Pfam" id="PF07690">
    <property type="entry name" value="MFS_1"/>
    <property type="match status" value="1"/>
</dbReference>
<dbReference type="Gene3D" id="1.20.1250.20">
    <property type="entry name" value="MFS general substrate transporter like domains"/>
    <property type="match status" value="1"/>
</dbReference>
<dbReference type="EMBL" id="WNCL01000009">
    <property type="protein sequence ID" value="MTU42885.1"/>
    <property type="molecule type" value="Genomic_DNA"/>
</dbReference>
<dbReference type="RefSeq" id="WP_008810392.1">
    <property type="nucleotide sequence ID" value="NZ_CAJUON010000005.1"/>
</dbReference>
<dbReference type="PRINTS" id="PR01035">
    <property type="entry name" value="TCRTETA"/>
</dbReference>
<dbReference type="Proteomes" id="UP000462362">
    <property type="component" value="Unassembled WGS sequence"/>
</dbReference>
<dbReference type="InterPro" id="IPR001958">
    <property type="entry name" value="Tet-R_TetA/multi-R_MdtG-like"/>
</dbReference>
<evidence type="ECO:0000313" key="10">
    <source>
        <dbReference type="Proteomes" id="UP000462362"/>
    </source>
</evidence>
<evidence type="ECO:0000256" key="2">
    <source>
        <dbReference type="ARBA" id="ARBA00004141"/>
    </source>
</evidence>
<dbReference type="PROSITE" id="PS50850">
    <property type="entry name" value="MFS"/>
    <property type="match status" value="1"/>
</dbReference>
<evidence type="ECO:0000256" key="7">
    <source>
        <dbReference type="ARBA" id="ARBA00023136"/>
    </source>
</evidence>
<feature type="domain" description="Major facilitator superfamily (MFS) profile" evidence="8">
    <location>
        <begin position="7"/>
        <end position="402"/>
    </location>
</feature>
<comment type="function">
    <text evidence="1">Resistance to tetracycline by an active tetracycline efflux. This is an energy-dependent process that decreases the accumulation of the antibiotic in whole cells. This protein functions as a metal-tetracycline/H(+) antiporter.</text>
</comment>
<organism evidence="9 10">
    <name type="scientific">Parasutterella excrementihominis</name>
    <dbReference type="NCBI Taxonomy" id="487175"/>
    <lineage>
        <taxon>Bacteria</taxon>
        <taxon>Pseudomonadati</taxon>
        <taxon>Pseudomonadota</taxon>
        <taxon>Betaproteobacteria</taxon>
        <taxon>Burkholderiales</taxon>
        <taxon>Sutterellaceae</taxon>
        <taxon>Parasutterella</taxon>
    </lineage>
</organism>
<dbReference type="PANTHER" id="PTHR23504:SF15">
    <property type="entry name" value="MAJOR FACILITATOR SUPERFAMILY (MFS) PROFILE DOMAIN-CONTAINING PROTEIN"/>
    <property type="match status" value="1"/>
</dbReference>
<evidence type="ECO:0000256" key="5">
    <source>
        <dbReference type="ARBA" id="ARBA00022692"/>
    </source>
</evidence>
<comment type="caution">
    <text evidence="9">The sequence shown here is derived from an EMBL/GenBank/DDBJ whole genome shotgun (WGS) entry which is preliminary data.</text>
</comment>
<dbReference type="InterPro" id="IPR020846">
    <property type="entry name" value="MFS_dom"/>
</dbReference>
<evidence type="ECO:0000256" key="3">
    <source>
        <dbReference type="ARBA" id="ARBA00007520"/>
    </source>
</evidence>
<dbReference type="InterPro" id="IPR011701">
    <property type="entry name" value="MFS"/>
</dbReference>
<comment type="subcellular location">
    <subcellularLocation>
        <location evidence="2">Membrane</location>
        <topology evidence="2">Multi-pass membrane protein</topology>
    </subcellularLocation>
</comment>
<comment type="similarity">
    <text evidence="3">Belongs to the major facilitator superfamily. TCR/Tet family.</text>
</comment>
<accession>A0A6I3RZ08</accession>
<sequence length="414" mass="43828">MKNTAAGVPFILICVLLDILGIGLIIPVLPQLVGDLAGSQSAQAWWLGAMLVAYGLMQFCFAPTLGALSDRYGRRPVLLLGIFGLGIMFLVPALSQSLPVILFSRILGGMFAGNIAVAQAYISDVTDKAHRAAAFGKLGACFGIGFILGPALGGILGENDVRLPFFIAGCLSLLNFLYGIFVLPESLKTREHRAINFKTLNPLSSLARLTKFKYIGALIAVIALSGFAQSMLHSTWTLFTNFRFHWTPFNIGLSLVVMGLVTAVVQGFLLKKLLKLFGEQKLILYGLGSGALAYLCFGLVTYGPLTYLVMLCNFLSIAVPPTLNSIVSHSVPASEQGEAMGTISSVNSLMGVAAPLLGTPLLVHTAAQSPGSMLGGLPYFICALVLALAAFIASRHFTSVTTADPNKGNGDKEP</sequence>
<keyword evidence="4" id="KW-0813">Transport</keyword>
<dbReference type="InterPro" id="IPR005829">
    <property type="entry name" value="Sugar_transporter_CS"/>
</dbReference>
<dbReference type="GO" id="GO:0016020">
    <property type="term" value="C:membrane"/>
    <property type="evidence" value="ECO:0007669"/>
    <property type="project" value="UniProtKB-SubCell"/>
</dbReference>
<evidence type="ECO:0000256" key="6">
    <source>
        <dbReference type="ARBA" id="ARBA00022989"/>
    </source>
</evidence>
<evidence type="ECO:0000259" key="8">
    <source>
        <dbReference type="PROSITE" id="PS50850"/>
    </source>
</evidence>
<dbReference type="PROSITE" id="PS00216">
    <property type="entry name" value="SUGAR_TRANSPORT_1"/>
    <property type="match status" value="1"/>
</dbReference>
<name>A0A6I3RZ08_9BURK</name>
<evidence type="ECO:0000256" key="1">
    <source>
        <dbReference type="ARBA" id="ARBA00003279"/>
    </source>
</evidence>
<proteinExistence type="inferred from homology"/>
<dbReference type="GO" id="GO:0022857">
    <property type="term" value="F:transmembrane transporter activity"/>
    <property type="evidence" value="ECO:0007669"/>
    <property type="project" value="InterPro"/>
</dbReference>
<dbReference type="AlphaFoldDB" id="A0A6I3RZ08"/>
<keyword evidence="6" id="KW-1133">Transmembrane helix</keyword>
<dbReference type="SUPFAM" id="SSF103473">
    <property type="entry name" value="MFS general substrate transporter"/>
    <property type="match status" value="1"/>
</dbReference>
<gene>
    <name evidence="9" type="ORF">GMD42_04490</name>
</gene>
<protein>
    <submittedName>
        <fullName evidence="9">Tetracycline resistance MFS efflux pump</fullName>
    </submittedName>
</protein>
<keyword evidence="7" id="KW-0472">Membrane</keyword>